<sequence>MQNDELIGQHNCLANYSSRHPIQNDEEIFDEDYGISMLFQGEPLETMHTPVNHPPVIGVIVTRSKMKQIKQQQNENDKITLPIINDISSSSSKDKIEHSNKSSSHLITSNHFDITQIKLEQSKDSNIQKKIKEVMQDPTKHSYVVTDGLLYKLVLMNVALVILAFSEHILKLKNKFWWPNMKQSIIQHIQSCLPCQQHNISHTKKSDQFNPIPTPEGPFQLIGIDYCDPFKPTSRGNQYVLCITDYFTKWMTAIALPDCSAQTTAQTLFNNYICQYDVPLAILSDQGTHFKNHLWNP</sequence>
<dbReference type="Proteomes" id="UP000663823">
    <property type="component" value="Unassembled WGS sequence"/>
</dbReference>
<dbReference type="InterPro" id="IPR001584">
    <property type="entry name" value="Integrase_cat-core"/>
</dbReference>
<dbReference type="Gene3D" id="1.10.340.70">
    <property type="match status" value="1"/>
</dbReference>
<name>A0A815RBT6_9BILA</name>
<proteinExistence type="predicted"/>
<dbReference type="GO" id="GO:0015074">
    <property type="term" value="P:DNA integration"/>
    <property type="evidence" value="ECO:0007669"/>
    <property type="project" value="InterPro"/>
</dbReference>
<dbReference type="EMBL" id="CAJOAX010000570">
    <property type="protein sequence ID" value="CAF3615738.1"/>
    <property type="molecule type" value="Genomic_DNA"/>
</dbReference>
<dbReference type="Gene3D" id="3.30.420.10">
    <property type="entry name" value="Ribonuclease H-like superfamily/Ribonuclease H"/>
    <property type="match status" value="1"/>
</dbReference>
<organism evidence="2 4">
    <name type="scientific">Rotaria sordida</name>
    <dbReference type="NCBI Taxonomy" id="392033"/>
    <lineage>
        <taxon>Eukaryota</taxon>
        <taxon>Metazoa</taxon>
        <taxon>Spiralia</taxon>
        <taxon>Gnathifera</taxon>
        <taxon>Rotifera</taxon>
        <taxon>Eurotatoria</taxon>
        <taxon>Bdelloidea</taxon>
        <taxon>Philodinida</taxon>
        <taxon>Philodinidae</taxon>
        <taxon>Rotaria</taxon>
    </lineage>
</organism>
<dbReference type="Proteomes" id="UP000663882">
    <property type="component" value="Unassembled WGS sequence"/>
</dbReference>
<accession>A0A815RBT6</accession>
<dbReference type="PANTHER" id="PTHR37984:SF5">
    <property type="entry name" value="PROTEIN NYNRIN-LIKE"/>
    <property type="match status" value="1"/>
</dbReference>
<dbReference type="InterPro" id="IPR036397">
    <property type="entry name" value="RNaseH_sf"/>
</dbReference>
<dbReference type="InterPro" id="IPR012337">
    <property type="entry name" value="RNaseH-like_sf"/>
</dbReference>
<gene>
    <name evidence="3" type="ORF">OTI717_LOCUS7538</name>
    <name evidence="2" type="ORF">RFH988_LOCUS37661</name>
</gene>
<dbReference type="GO" id="GO:0003676">
    <property type="term" value="F:nucleic acid binding"/>
    <property type="evidence" value="ECO:0007669"/>
    <property type="project" value="InterPro"/>
</dbReference>
<reference evidence="2" key="1">
    <citation type="submission" date="2021-02" db="EMBL/GenBank/DDBJ databases">
        <authorList>
            <person name="Nowell W R."/>
        </authorList>
    </citation>
    <scope>NUCLEOTIDE SEQUENCE</scope>
</reference>
<dbReference type="SUPFAM" id="SSF53098">
    <property type="entry name" value="Ribonuclease H-like"/>
    <property type="match status" value="1"/>
</dbReference>
<evidence type="ECO:0000313" key="4">
    <source>
        <dbReference type="Proteomes" id="UP000663882"/>
    </source>
</evidence>
<comment type="caution">
    <text evidence="2">The sequence shown here is derived from an EMBL/GenBank/DDBJ whole genome shotgun (WGS) entry which is preliminary data.</text>
</comment>
<feature type="domain" description="Integrase catalytic" evidence="1">
    <location>
        <begin position="214"/>
        <end position="297"/>
    </location>
</feature>
<evidence type="ECO:0000259" key="1">
    <source>
        <dbReference type="PROSITE" id="PS50994"/>
    </source>
</evidence>
<dbReference type="Pfam" id="PF17921">
    <property type="entry name" value="Integrase_H2C2"/>
    <property type="match status" value="1"/>
</dbReference>
<dbReference type="InterPro" id="IPR050951">
    <property type="entry name" value="Retrovirus_Pol_polyprotein"/>
</dbReference>
<dbReference type="OrthoDB" id="441971at2759"/>
<dbReference type="AlphaFoldDB" id="A0A815RBT6"/>
<dbReference type="PANTHER" id="PTHR37984">
    <property type="entry name" value="PROTEIN CBG26694"/>
    <property type="match status" value="1"/>
</dbReference>
<dbReference type="EMBL" id="CAJNOO010007780">
    <property type="protein sequence ID" value="CAF1473745.1"/>
    <property type="molecule type" value="Genomic_DNA"/>
</dbReference>
<protein>
    <recommendedName>
        <fullName evidence="1">Integrase catalytic domain-containing protein</fullName>
    </recommendedName>
</protein>
<evidence type="ECO:0000313" key="2">
    <source>
        <dbReference type="EMBL" id="CAF1473745.1"/>
    </source>
</evidence>
<evidence type="ECO:0000313" key="3">
    <source>
        <dbReference type="EMBL" id="CAF3615738.1"/>
    </source>
</evidence>
<dbReference type="InterPro" id="IPR041588">
    <property type="entry name" value="Integrase_H2C2"/>
</dbReference>
<dbReference type="PROSITE" id="PS50994">
    <property type="entry name" value="INTEGRASE"/>
    <property type="match status" value="1"/>
</dbReference>